<dbReference type="Pfam" id="PF01695">
    <property type="entry name" value="IstB_IS21"/>
    <property type="match status" value="1"/>
</dbReference>
<dbReference type="SMART" id="SM00382">
    <property type="entry name" value="AAA"/>
    <property type="match status" value="1"/>
</dbReference>
<sequence length="250" mass="29248">MINDVLDQLTYLKLKSAYNYLKELHINDQITPQELKGLYKVLNKEVIAKDENNRLYNVKVAGFPFLRKLSDYDFSFQPTVNEDKICSIASSNFYDEAMNIVFIGNPGVGKTHLAIAIGYEVAIKRNSVYFIKFNKLINILKNAYQEGSFERKIKHFFKYKLLIIDEVGFNEISPLESKLFFQLIDLRYSKRSTVFTSNMTFEKWPNILGNDEMITKAILDRILHHSYLFNITGNSYRIKDKLKYNKTEES</sequence>
<dbReference type="InterPro" id="IPR027417">
    <property type="entry name" value="P-loop_NTPase"/>
</dbReference>
<dbReference type="SUPFAM" id="SSF52540">
    <property type="entry name" value="P-loop containing nucleoside triphosphate hydrolases"/>
    <property type="match status" value="1"/>
</dbReference>
<dbReference type="Proteomes" id="UP000290909">
    <property type="component" value="Chromosome"/>
</dbReference>
<dbReference type="STRING" id="1408416.GCA_000702765_00009"/>
<keyword evidence="2" id="KW-0547">Nucleotide-binding</keyword>
<evidence type="ECO:0000256" key="3">
    <source>
        <dbReference type="ARBA" id="ARBA00022840"/>
    </source>
</evidence>
<evidence type="ECO:0000259" key="4">
    <source>
        <dbReference type="SMART" id="SM00382"/>
    </source>
</evidence>
<evidence type="ECO:0000313" key="6">
    <source>
        <dbReference type="Proteomes" id="UP000290909"/>
    </source>
</evidence>
<dbReference type="InterPro" id="IPR002611">
    <property type="entry name" value="IstB_ATP-bd"/>
</dbReference>
<protein>
    <submittedName>
        <fullName evidence="5">DNA replication protein dnaC</fullName>
    </submittedName>
</protein>
<keyword evidence="3" id="KW-0067">ATP-binding</keyword>
<dbReference type="KEGG" id="ahk:NCTC10172_00480"/>
<evidence type="ECO:0000313" key="5">
    <source>
        <dbReference type="EMBL" id="VEU82469.1"/>
    </source>
</evidence>
<dbReference type="GO" id="GO:0006260">
    <property type="term" value="P:DNA replication"/>
    <property type="evidence" value="ECO:0007669"/>
    <property type="project" value="TreeGrafter"/>
</dbReference>
<dbReference type="AlphaFoldDB" id="A0A449BJ32"/>
<dbReference type="GO" id="GO:0005524">
    <property type="term" value="F:ATP binding"/>
    <property type="evidence" value="ECO:0007669"/>
    <property type="project" value="UniProtKB-KW"/>
</dbReference>
<feature type="domain" description="AAA+ ATPase" evidence="4">
    <location>
        <begin position="96"/>
        <end position="229"/>
    </location>
</feature>
<dbReference type="PIRSF" id="PIRSF003073">
    <property type="entry name" value="DNAC_TnpB_IstB"/>
    <property type="match status" value="1"/>
</dbReference>
<reference evidence="5 6" key="1">
    <citation type="submission" date="2019-01" db="EMBL/GenBank/DDBJ databases">
        <authorList>
            <consortium name="Pathogen Informatics"/>
        </authorList>
    </citation>
    <scope>NUCLEOTIDE SEQUENCE [LARGE SCALE GENOMIC DNA]</scope>
    <source>
        <strain evidence="5 6">NCTC10172</strain>
    </source>
</reference>
<dbReference type="RefSeq" id="WP_035368029.1">
    <property type="nucleotide sequence ID" value="NZ_LR215050.1"/>
</dbReference>
<accession>A0A449BJ32</accession>
<dbReference type="PANTHER" id="PTHR30050">
    <property type="entry name" value="CHROMOSOMAL REPLICATION INITIATOR PROTEIN DNAA"/>
    <property type="match status" value="1"/>
</dbReference>
<comment type="similarity">
    <text evidence="1">Belongs to the IS21/IS1162 putative ATP-binding protein family.</text>
</comment>
<dbReference type="EMBL" id="LR215050">
    <property type="protein sequence ID" value="VEU82469.1"/>
    <property type="molecule type" value="Genomic_DNA"/>
</dbReference>
<keyword evidence="6" id="KW-1185">Reference proteome</keyword>
<dbReference type="InterPro" id="IPR003593">
    <property type="entry name" value="AAA+_ATPase"/>
</dbReference>
<proteinExistence type="inferred from homology"/>
<gene>
    <name evidence="5" type="primary">dnaC_1</name>
    <name evidence="5" type="ORF">NCTC10172_00480</name>
</gene>
<dbReference type="NCBIfam" id="NF038214">
    <property type="entry name" value="IS21_help_AAA"/>
    <property type="match status" value="1"/>
</dbReference>
<dbReference type="InterPro" id="IPR047661">
    <property type="entry name" value="IstB"/>
</dbReference>
<evidence type="ECO:0000256" key="1">
    <source>
        <dbReference type="ARBA" id="ARBA00008059"/>
    </source>
</evidence>
<dbReference type="CDD" id="cd00009">
    <property type="entry name" value="AAA"/>
    <property type="match status" value="1"/>
</dbReference>
<evidence type="ECO:0000256" key="2">
    <source>
        <dbReference type="ARBA" id="ARBA00022741"/>
    </source>
</evidence>
<name>A0A449BJ32_9MOLU</name>
<dbReference type="Gene3D" id="3.40.50.300">
    <property type="entry name" value="P-loop containing nucleotide triphosphate hydrolases"/>
    <property type="match status" value="1"/>
</dbReference>
<dbReference type="InterPro" id="IPR028350">
    <property type="entry name" value="DNAC/IstB-like"/>
</dbReference>
<dbReference type="PANTHER" id="PTHR30050:SF4">
    <property type="entry name" value="ATP-BINDING PROTEIN RV3427C IN INSERTION SEQUENCE-RELATED"/>
    <property type="match status" value="1"/>
</dbReference>
<organism evidence="5 6">
    <name type="scientific">Acholeplasma hippikon</name>
    <dbReference type="NCBI Taxonomy" id="264636"/>
    <lineage>
        <taxon>Bacteria</taxon>
        <taxon>Bacillati</taxon>
        <taxon>Mycoplasmatota</taxon>
        <taxon>Mollicutes</taxon>
        <taxon>Acholeplasmatales</taxon>
        <taxon>Acholeplasmataceae</taxon>
        <taxon>Acholeplasma</taxon>
    </lineage>
</organism>